<evidence type="ECO:0000256" key="1">
    <source>
        <dbReference type="ARBA" id="ARBA00004193"/>
    </source>
</evidence>
<dbReference type="GO" id="GO:0005525">
    <property type="term" value="F:GTP binding"/>
    <property type="evidence" value="ECO:0007669"/>
    <property type="project" value="UniProtKB-KW"/>
</dbReference>
<keyword evidence="5" id="KW-0472">Membrane</keyword>
<accession>A0A0M3HYQ3</accession>
<dbReference type="AlphaFoldDB" id="A0A0M3HYQ3"/>
<evidence type="ECO:0000313" key="8">
    <source>
        <dbReference type="WBParaSite" id="ALUE_0000869501-mRNA-1"/>
    </source>
</evidence>
<proteinExistence type="predicted"/>
<dbReference type="Proteomes" id="UP000036681">
    <property type="component" value="Unplaced"/>
</dbReference>
<dbReference type="WBParaSite" id="ALUE_0000869501-mRNA-1">
    <property type="protein sequence ID" value="ALUE_0000869501-mRNA-1"/>
    <property type="gene ID" value="ALUE_0000869501"/>
</dbReference>
<evidence type="ECO:0000256" key="4">
    <source>
        <dbReference type="ARBA" id="ARBA00023134"/>
    </source>
</evidence>
<keyword evidence="3" id="KW-0488">Methylation</keyword>
<name>A0A0M3HYQ3_ASCLU</name>
<comment type="subcellular location">
    <subcellularLocation>
        <location evidence="1">Cell membrane</location>
        <topology evidence="1">Lipid-anchor</topology>
    </subcellularLocation>
</comment>
<dbReference type="GO" id="GO:0005886">
    <property type="term" value="C:plasma membrane"/>
    <property type="evidence" value="ECO:0007669"/>
    <property type="project" value="UniProtKB-SubCell"/>
</dbReference>
<protein>
    <submittedName>
        <fullName evidence="8">GTP-binding protein Rheb</fullName>
    </submittedName>
</protein>
<dbReference type="PANTHER" id="PTHR46149:SF3">
    <property type="entry name" value="MIP08469P"/>
    <property type="match status" value="1"/>
</dbReference>
<keyword evidence="7" id="KW-1185">Reference proteome</keyword>
<evidence type="ECO:0000256" key="2">
    <source>
        <dbReference type="ARBA" id="ARBA00022475"/>
    </source>
</evidence>
<dbReference type="InterPro" id="IPR027417">
    <property type="entry name" value="P-loop_NTPase"/>
</dbReference>
<dbReference type="Gene3D" id="3.40.50.300">
    <property type="entry name" value="P-loop containing nucleotide triphosphate hydrolases"/>
    <property type="match status" value="1"/>
</dbReference>
<evidence type="ECO:0000256" key="5">
    <source>
        <dbReference type="ARBA" id="ARBA00023136"/>
    </source>
</evidence>
<organism evidence="7 8">
    <name type="scientific">Ascaris lumbricoides</name>
    <name type="common">Giant roundworm</name>
    <dbReference type="NCBI Taxonomy" id="6252"/>
    <lineage>
        <taxon>Eukaryota</taxon>
        <taxon>Metazoa</taxon>
        <taxon>Ecdysozoa</taxon>
        <taxon>Nematoda</taxon>
        <taxon>Chromadorea</taxon>
        <taxon>Rhabditida</taxon>
        <taxon>Spirurina</taxon>
        <taxon>Ascaridomorpha</taxon>
        <taxon>Ascaridoidea</taxon>
        <taxon>Ascarididae</taxon>
        <taxon>Ascaris</taxon>
    </lineage>
</organism>
<keyword evidence="6" id="KW-0449">Lipoprotein</keyword>
<keyword evidence="4" id="KW-0342">GTP-binding</keyword>
<keyword evidence="4" id="KW-0547">Nucleotide-binding</keyword>
<dbReference type="InterPro" id="IPR052236">
    <property type="entry name" value="Small_GTPase_RasD"/>
</dbReference>
<dbReference type="GO" id="GO:0031681">
    <property type="term" value="F:G-protein beta-subunit binding"/>
    <property type="evidence" value="ECO:0007669"/>
    <property type="project" value="TreeGrafter"/>
</dbReference>
<dbReference type="PANTHER" id="PTHR46149">
    <property type="entry name" value="MIP08469P"/>
    <property type="match status" value="1"/>
</dbReference>
<evidence type="ECO:0000256" key="3">
    <source>
        <dbReference type="ARBA" id="ARBA00022481"/>
    </source>
</evidence>
<sequence>MCITSGQSVIEASKLLQYNDYSPDMTRANRARMNELCNTRAQLQFEARSKLYPLQYSDYSKTTKAKRKRQVGFLMKVDLLLGDMFLIVSAVDQEESVSHMIDISNQIIECKMMRKGVASRPIPMLFVLNKIDLPRARWQVDYDEVCNLVAAVTNSSNNICQCSASTPTNIENVFGRIFTMAKLPKFMNPELHKALRNELSADGIIEENKKKKILQRMKSHFSKEDDGIYTDVNARRPSLRTDLLINRAKTGGFQSRRVSSLDDKKCTIS</sequence>
<reference evidence="8" key="1">
    <citation type="submission" date="2017-02" db="UniProtKB">
        <authorList>
            <consortium name="WormBaseParasite"/>
        </authorList>
    </citation>
    <scope>IDENTIFICATION</scope>
</reference>
<keyword evidence="2" id="KW-1003">Cell membrane</keyword>
<dbReference type="GO" id="GO:0007165">
    <property type="term" value="P:signal transduction"/>
    <property type="evidence" value="ECO:0007669"/>
    <property type="project" value="TreeGrafter"/>
</dbReference>
<evidence type="ECO:0000256" key="6">
    <source>
        <dbReference type="ARBA" id="ARBA00023288"/>
    </source>
</evidence>
<evidence type="ECO:0000313" key="7">
    <source>
        <dbReference type="Proteomes" id="UP000036681"/>
    </source>
</evidence>
<dbReference type="SUPFAM" id="SSF52540">
    <property type="entry name" value="P-loop containing nucleoside triphosphate hydrolases"/>
    <property type="match status" value="1"/>
</dbReference>